<dbReference type="InParanoid" id="W2RPM6"/>
<accession>W2RPM6</accession>
<keyword evidence="3" id="KW-1185">Reference proteome</keyword>
<gene>
    <name evidence="2" type="ORF">HMPREF1541_07307</name>
</gene>
<dbReference type="OrthoDB" id="4161609at2759"/>
<dbReference type="GeneID" id="19974646"/>
<dbReference type="VEuPathDB" id="FungiDB:HMPREF1541_07307"/>
<reference evidence="2 3" key="1">
    <citation type="submission" date="2013-03" db="EMBL/GenBank/DDBJ databases">
        <title>The Genome Sequence of Phialophora europaea CBS 101466.</title>
        <authorList>
            <consortium name="The Broad Institute Genomics Platform"/>
            <person name="Cuomo C."/>
            <person name="de Hoog S."/>
            <person name="Gorbushina A."/>
            <person name="Walker B."/>
            <person name="Young S.K."/>
            <person name="Zeng Q."/>
            <person name="Gargeya S."/>
            <person name="Fitzgerald M."/>
            <person name="Haas B."/>
            <person name="Abouelleil A."/>
            <person name="Allen A.W."/>
            <person name="Alvarado L."/>
            <person name="Arachchi H.M."/>
            <person name="Berlin A.M."/>
            <person name="Chapman S.B."/>
            <person name="Gainer-Dewar J."/>
            <person name="Goldberg J."/>
            <person name="Griggs A."/>
            <person name="Gujja S."/>
            <person name="Hansen M."/>
            <person name="Howarth C."/>
            <person name="Imamovic A."/>
            <person name="Ireland A."/>
            <person name="Larimer J."/>
            <person name="McCowan C."/>
            <person name="Murphy C."/>
            <person name="Pearson M."/>
            <person name="Poon T.W."/>
            <person name="Priest M."/>
            <person name="Roberts A."/>
            <person name="Saif S."/>
            <person name="Shea T."/>
            <person name="Sisk P."/>
            <person name="Sykes S."/>
            <person name="Wortman J."/>
            <person name="Nusbaum C."/>
            <person name="Birren B."/>
        </authorList>
    </citation>
    <scope>NUCLEOTIDE SEQUENCE [LARGE SCALE GENOMIC DNA]</scope>
    <source>
        <strain evidence="2 3">CBS 101466</strain>
    </source>
</reference>
<protein>
    <submittedName>
        <fullName evidence="2">Uncharacterized protein</fullName>
    </submittedName>
</protein>
<evidence type="ECO:0000313" key="2">
    <source>
        <dbReference type="EMBL" id="ETN37684.1"/>
    </source>
</evidence>
<feature type="compositionally biased region" description="Basic and acidic residues" evidence="1">
    <location>
        <begin position="160"/>
        <end position="169"/>
    </location>
</feature>
<evidence type="ECO:0000256" key="1">
    <source>
        <dbReference type="SAM" id="MobiDB-lite"/>
    </source>
</evidence>
<evidence type="ECO:0000313" key="3">
    <source>
        <dbReference type="Proteomes" id="UP000030752"/>
    </source>
</evidence>
<dbReference type="HOGENOM" id="CLU_1415108_0_0_1"/>
<dbReference type="EMBL" id="KB822723">
    <property type="protein sequence ID" value="ETN37684.1"/>
    <property type="molecule type" value="Genomic_DNA"/>
</dbReference>
<dbReference type="AlphaFoldDB" id="W2RPM6"/>
<name>W2RPM6_CYPE1</name>
<feature type="compositionally biased region" description="Acidic residues" evidence="1">
    <location>
        <begin position="182"/>
        <end position="192"/>
    </location>
</feature>
<organism evidence="2 3">
    <name type="scientific">Cyphellophora europaea (strain CBS 101466)</name>
    <name type="common">Phialophora europaea</name>
    <dbReference type="NCBI Taxonomy" id="1220924"/>
    <lineage>
        <taxon>Eukaryota</taxon>
        <taxon>Fungi</taxon>
        <taxon>Dikarya</taxon>
        <taxon>Ascomycota</taxon>
        <taxon>Pezizomycotina</taxon>
        <taxon>Eurotiomycetes</taxon>
        <taxon>Chaetothyriomycetidae</taxon>
        <taxon>Chaetothyriales</taxon>
        <taxon>Cyphellophoraceae</taxon>
        <taxon>Cyphellophora</taxon>
    </lineage>
</organism>
<dbReference type="RefSeq" id="XP_008719853.1">
    <property type="nucleotide sequence ID" value="XM_008721631.1"/>
</dbReference>
<proteinExistence type="predicted"/>
<dbReference type="Proteomes" id="UP000030752">
    <property type="component" value="Unassembled WGS sequence"/>
</dbReference>
<feature type="region of interest" description="Disordered" evidence="1">
    <location>
        <begin position="160"/>
        <end position="192"/>
    </location>
</feature>
<sequence>MAPDPFDTQRLYKTYAVNSPNAAMEFQEMVEDFMEIVRNEEEWIATGNNIIHVDAFIVLVRGKEMWPLAKLVIPEFQETQAFDTETNTAVNYVLRAVFDKRPAIPIYDPKLLEEEKFVRRHLCHTVEYLATLGMGEDGLSKEEKQALGVLSKLIEKVIDPDKEVDDQQRQRTAGPSGGAQAGDDDEEEQQEA</sequence>